<dbReference type="InterPro" id="IPR037523">
    <property type="entry name" value="VOC_core"/>
</dbReference>
<dbReference type="InterPro" id="IPR029068">
    <property type="entry name" value="Glyas_Bleomycin-R_OHBP_Dase"/>
</dbReference>
<dbReference type="AlphaFoldDB" id="A0A653I8F7"/>
<dbReference type="PROSITE" id="PS51819">
    <property type="entry name" value="VOC"/>
    <property type="match status" value="1"/>
</dbReference>
<evidence type="ECO:0000313" key="4">
    <source>
        <dbReference type="Proteomes" id="UP000439752"/>
    </source>
</evidence>
<dbReference type="EMBL" id="CABWKQ010000018">
    <property type="protein sequence ID" value="VWX35399.1"/>
    <property type="molecule type" value="Genomic_DNA"/>
</dbReference>
<keyword evidence="4" id="KW-1185">Reference proteome</keyword>
<dbReference type="GO" id="GO:0046491">
    <property type="term" value="P:L-methylmalonyl-CoA metabolic process"/>
    <property type="evidence" value="ECO:0007669"/>
    <property type="project" value="TreeGrafter"/>
</dbReference>
<dbReference type="PANTHER" id="PTHR43048">
    <property type="entry name" value="METHYLMALONYL-COA EPIMERASE"/>
    <property type="match status" value="1"/>
</dbReference>
<name>A0A653I8F7_9BACL</name>
<organism evidence="3 4">
    <name type="scientific">Exiguobacterium oxidotolerans</name>
    <dbReference type="NCBI Taxonomy" id="223958"/>
    <lineage>
        <taxon>Bacteria</taxon>
        <taxon>Bacillati</taxon>
        <taxon>Bacillota</taxon>
        <taxon>Bacilli</taxon>
        <taxon>Bacillales</taxon>
        <taxon>Bacillales Family XII. Incertae Sedis</taxon>
        <taxon>Exiguobacterium</taxon>
    </lineage>
</organism>
<accession>A0A653I8F7</accession>
<dbReference type="Pfam" id="PF13669">
    <property type="entry name" value="Glyoxalase_4"/>
    <property type="match status" value="1"/>
</dbReference>
<gene>
    <name evidence="3" type="ORF">EXIGUO9Y_250006</name>
</gene>
<dbReference type="PANTHER" id="PTHR43048:SF6">
    <property type="entry name" value="BLR8189 PROTEIN"/>
    <property type="match status" value="1"/>
</dbReference>
<reference evidence="3 4" key="1">
    <citation type="submission" date="2019-10" db="EMBL/GenBank/DDBJ databases">
        <authorList>
            <person name="Karimi E."/>
        </authorList>
    </citation>
    <scope>NUCLEOTIDE SEQUENCE [LARGE SCALE GENOMIC DNA]</scope>
    <source>
        <strain evidence="3">Exiguobacterium sp. 9Y</strain>
    </source>
</reference>
<protein>
    <submittedName>
        <fullName evidence="3">Glyoxalase</fullName>
    </submittedName>
</protein>
<dbReference type="Proteomes" id="UP000439752">
    <property type="component" value="Unassembled WGS sequence"/>
</dbReference>
<dbReference type="InterPro" id="IPR051785">
    <property type="entry name" value="MMCE/EMCE_epimerase"/>
</dbReference>
<dbReference type="RefSeq" id="WP_159173277.1">
    <property type="nucleotide sequence ID" value="NZ_LR732312.1"/>
</dbReference>
<evidence type="ECO:0000259" key="2">
    <source>
        <dbReference type="PROSITE" id="PS51819"/>
    </source>
</evidence>
<dbReference type="GO" id="GO:0004493">
    <property type="term" value="F:methylmalonyl-CoA epimerase activity"/>
    <property type="evidence" value="ECO:0007669"/>
    <property type="project" value="TreeGrafter"/>
</dbReference>
<proteinExistence type="predicted"/>
<keyword evidence="1" id="KW-0479">Metal-binding</keyword>
<dbReference type="GO" id="GO:0046872">
    <property type="term" value="F:metal ion binding"/>
    <property type="evidence" value="ECO:0007669"/>
    <property type="project" value="UniProtKB-KW"/>
</dbReference>
<dbReference type="Gene3D" id="3.10.180.10">
    <property type="entry name" value="2,3-Dihydroxybiphenyl 1,2-Dioxygenase, domain 1"/>
    <property type="match status" value="1"/>
</dbReference>
<dbReference type="SUPFAM" id="SSF54593">
    <property type="entry name" value="Glyoxalase/Bleomycin resistance protein/Dihydroxybiphenyl dioxygenase"/>
    <property type="match status" value="1"/>
</dbReference>
<feature type="domain" description="VOC" evidence="2">
    <location>
        <begin position="4"/>
        <end position="152"/>
    </location>
</feature>
<sequence>MMRGIDHVGMTVPDMEEATTFFKQAFDAEVCYDVQRPEQEPMQGEEVEQQLGLPSGKTIIHMRLLQIAKGPTLELFQLGTPTDQEPARISDLGLHHFAIYVDDMQEATQRFKDAGGTLLSAPHPLAGVEDGPRNRGVYGVTPWGSLIELIAYPDGIDYPDGSEAKRWTPPA</sequence>
<evidence type="ECO:0000256" key="1">
    <source>
        <dbReference type="ARBA" id="ARBA00022723"/>
    </source>
</evidence>
<evidence type="ECO:0000313" key="3">
    <source>
        <dbReference type="EMBL" id="VWX35399.1"/>
    </source>
</evidence>